<dbReference type="OrthoDB" id="6077919at2759"/>
<evidence type="ECO:0000256" key="8">
    <source>
        <dbReference type="ARBA" id="ARBA00022833"/>
    </source>
</evidence>
<dbReference type="PROSITE" id="PS50097">
    <property type="entry name" value="BTB"/>
    <property type="match status" value="1"/>
</dbReference>
<dbReference type="PROSITE" id="PS50157">
    <property type="entry name" value="ZINC_FINGER_C2H2_2"/>
    <property type="match status" value="7"/>
</dbReference>
<comment type="similarity">
    <text evidence="3">Belongs to the krueppel C2H2-type zinc-finger protein family.</text>
</comment>
<dbReference type="GO" id="GO:0031519">
    <property type="term" value="C:PcG protein complex"/>
    <property type="evidence" value="ECO:0007669"/>
    <property type="project" value="TreeGrafter"/>
</dbReference>
<dbReference type="FunFam" id="3.30.160.60:FF:000247">
    <property type="entry name" value="Zinc finger protein 236"/>
    <property type="match status" value="1"/>
</dbReference>
<feature type="domain" description="BTB" evidence="16">
    <location>
        <begin position="19"/>
        <end position="84"/>
    </location>
</feature>
<feature type="domain" description="C2H2-type" evidence="17">
    <location>
        <begin position="522"/>
        <end position="549"/>
    </location>
</feature>
<feature type="compositionally biased region" description="Polar residues" evidence="15">
    <location>
        <begin position="380"/>
        <end position="392"/>
    </location>
</feature>
<keyword evidence="4" id="KW-1017">Isopeptide bond</keyword>
<reference evidence="19 20" key="1">
    <citation type="submission" date="2025-04" db="UniProtKB">
        <authorList>
            <consortium name="RefSeq"/>
        </authorList>
    </citation>
    <scope>IDENTIFICATION</scope>
    <source>
        <tissue evidence="19 20">Gonads</tissue>
    </source>
</reference>
<feature type="domain" description="C2H2-type" evidence="17">
    <location>
        <begin position="494"/>
        <end position="521"/>
    </location>
</feature>
<dbReference type="InterPro" id="IPR011333">
    <property type="entry name" value="SKP1/BTB/POZ_sf"/>
</dbReference>
<dbReference type="GO" id="GO:0000978">
    <property type="term" value="F:RNA polymerase II cis-regulatory region sequence-specific DNA binding"/>
    <property type="evidence" value="ECO:0007669"/>
    <property type="project" value="TreeGrafter"/>
</dbReference>
<keyword evidence="12" id="KW-0804">Transcription</keyword>
<dbReference type="FunFam" id="3.30.160.60:FF:002343">
    <property type="entry name" value="Zinc finger protein 33A"/>
    <property type="match status" value="1"/>
</dbReference>
<keyword evidence="18" id="KW-1185">Reference proteome</keyword>
<dbReference type="Gene3D" id="3.30.710.10">
    <property type="entry name" value="Potassium Channel Kv1.1, Chain A"/>
    <property type="match status" value="1"/>
</dbReference>
<dbReference type="FunFam" id="3.30.160.60:FF:002070">
    <property type="entry name" value="Zinc finger protein"/>
    <property type="match status" value="1"/>
</dbReference>
<dbReference type="Proteomes" id="UP000504635">
    <property type="component" value="Unplaced"/>
</dbReference>
<keyword evidence="9" id="KW-0832">Ubl conjugation</keyword>
<dbReference type="CDD" id="cd18315">
    <property type="entry name" value="BTB_POZ_BAB-like"/>
    <property type="match status" value="1"/>
</dbReference>
<evidence type="ECO:0000313" key="19">
    <source>
        <dbReference type="RefSeq" id="XP_030761446.1"/>
    </source>
</evidence>
<comment type="subcellular location">
    <subcellularLocation>
        <location evidence="2">Nucleus</location>
    </subcellularLocation>
</comment>
<dbReference type="AlphaFoldDB" id="A0A6J2YDK3"/>
<keyword evidence="6" id="KW-0677">Repeat</keyword>
<dbReference type="Pfam" id="PF00651">
    <property type="entry name" value="BTB"/>
    <property type="match status" value="1"/>
</dbReference>
<keyword evidence="10" id="KW-0805">Transcription regulation</keyword>
<evidence type="ECO:0000259" key="17">
    <source>
        <dbReference type="PROSITE" id="PS50157"/>
    </source>
</evidence>
<feature type="compositionally biased region" description="Low complexity" evidence="15">
    <location>
        <begin position="400"/>
        <end position="420"/>
    </location>
</feature>
<evidence type="ECO:0000256" key="1">
    <source>
        <dbReference type="ARBA" id="ARBA00003767"/>
    </source>
</evidence>
<feature type="domain" description="C2H2-type" evidence="17">
    <location>
        <begin position="578"/>
        <end position="605"/>
    </location>
</feature>
<feature type="compositionally biased region" description="Basic and acidic residues" evidence="15">
    <location>
        <begin position="234"/>
        <end position="243"/>
    </location>
</feature>
<dbReference type="FunFam" id="3.30.160.60:FF:000100">
    <property type="entry name" value="Zinc finger 45-like"/>
    <property type="match status" value="1"/>
</dbReference>
<proteinExistence type="inferred from homology"/>
<dbReference type="SUPFAM" id="SSF57667">
    <property type="entry name" value="beta-beta-alpha zinc fingers"/>
    <property type="match status" value="4"/>
</dbReference>
<dbReference type="GO" id="GO:0005667">
    <property type="term" value="C:transcription regulator complex"/>
    <property type="evidence" value="ECO:0007669"/>
    <property type="project" value="TreeGrafter"/>
</dbReference>
<evidence type="ECO:0000259" key="16">
    <source>
        <dbReference type="PROSITE" id="PS50097"/>
    </source>
</evidence>
<evidence type="ECO:0000256" key="2">
    <source>
        <dbReference type="ARBA" id="ARBA00004123"/>
    </source>
</evidence>
<dbReference type="FunFam" id="3.30.160.60:FF:000624">
    <property type="entry name" value="zinc finger protein 697"/>
    <property type="match status" value="1"/>
</dbReference>
<evidence type="ECO:0000256" key="15">
    <source>
        <dbReference type="SAM" id="MobiDB-lite"/>
    </source>
</evidence>
<evidence type="ECO:0000256" key="10">
    <source>
        <dbReference type="ARBA" id="ARBA00023015"/>
    </source>
</evidence>
<feature type="region of interest" description="Disordered" evidence="15">
    <location>
        <begin position="374"/>
        <end position="432"/>
    </location>
</feature>
<name>A0A6J2YDK3_SITOR</name>
<evidence type="ECO:0000256" key="3">
    <source>
        <dbReference type="ARBA" id="ARBA00006991"/>
    </source>
</evidence>
<dbReference type="PROSITE" id="PS00028">
    <property type="entry name" value="ZINC_FINGER_C2H2_1"/>
    <property type="match status" value="6"/>
</dbReference>
<keyword evidence="7 14" id="KW-0863">Zinc-finger</keyword>
<feature type="domain" description="C2H2-type" evidence="17">
    <location>
        <begin position="550"/>
        <end position="577"/>
    </location>
</feature>
<evidence type="ECO:0000256" key="6">
    <source>
        <dbReference type="ARBA" id="ARBA00022737"/>
    </source>
</evidence>
<evidence type="ECO:0000256" key="9">
    <source>
        <dbReference type="ARBA" id="ARBA00022843"/>
    </source>
</evidence>
<dbReference type="InterPro" id="IPR036236">
    <property type="entry name" value="Znf_C2H2_sf"/>
</dbReference>
<keyword evidence="13" id="KW-0539">Nucleus</keyword>
<dbReference type="InterPro" id="IPR013087">
    <property type="entry name" value="Znf_C2H2_type"/>
</dbReference>
<feature type="domain" description="C2H2-type" evidence="17">
    <location>
        <begin position="466"/>
        <end position="493"/>
    </location>
</feature>
<dbReference type="Gene3D" id="3.30.160.60">
    <property type="entry name" value="Classic Zinc Finger"/>
    <property type="match status" value="7"/>
</dbReference>
<feature type="domain" description="C2H2-type" evidence="17">
    <location>
        <begin position="436"/>
        <end position="463"/>
    </location>
</feature>
<dbReference type="PANTHER" id="PTHR14003:SF23">
    <property type="entry name" value="ZINC FINGER PROTEIN 143"/>
    <property type="match status" value="1"/>
</dbReference>
<dbReference type="Pfam" id="PF00096">
    <property type="entry name" value="zf-C2H2"/>
    <property type="match status" value="7"/>
</dbReference>
<sequence>MDKVIREGTLRLQVTESTCDVILSCKGHRLLAHKLILSIASPVFKKLLKQVPDCPSVVILPDISANVMSSILDYIYTGKAMLYTSSVQEFLSVAKFLQIYVDLTCDFINDLHHLPKIPDVKKIDLDEKSSGRTLFGVDKTECLGDHVNKVENKFDLKSANSVFSVVSKSERKVPDLLPIGSKVFKKTVNRKLCNAVVPSPWRPRGEGSFLGDPRMVYLEAPDKEFQTQTDLLLHKQPEEDKNNNSEPFRNVDQKQTSKKLDTIIRNLYLNNSESSKYNTCSTQDDNVVKLNSTHTIIEPKNIIDTTGSDSDKNTSTQKVDLVNSKDISSSKLKQVPKFSFLRRFIETTTDNDNNNVENSIKSHKEISTAVKFLEQRSNEDSMNTETSATVSRNLDDQTELDLSSNSNDMVSNDNLSSNESSNDERREHMTKKKKPYKCEDCGKLFSQLRNYKYHRSVHQGTKEFSTKCPECGKTFNDRGYLSSHMKIHRDKKEYACPHCPKRFNQRVAYNMHLRIHTGVKPHECPTCGKSFSRKMLLKQHQRVHTGERPYSCPECGKTFADRSNMSLHARLHTGVKPYACTLCPKSFTKKHHLKTHMNFHTGLKPYTCENCGLAFSQSSNMRTHYKKCILKDARSSTKESVTTPEHSS</sequence>
<evidence type="ECO:0000256" key="12">
    <source>
        <dbReference type="ARBA" id="ARBA00023163"/>
    </source>
</evidence>
<dbReference type="GeneID" id="115886438"/>
<dbReference type="InterPro" id="IPR000210">
    <property type="entry name" value="BTB/POZ_dom"/>
</dbReference>
<comment type="function">
    <text evidence="1">May be involved in transcriptional regulation.</text>
</comment>
<dbReference type="KEGG" id="soy:115886438"/>
<evidence type="ECO:0000256" key="13">
    <source>
        <dbReference type="ARBA" id="ARBA00023242"/>
    </source>
</evidence>
<keyword evidence="11" id="KW-0238">DNA-binding</keyword>
<dbReference type="FunFam" id="3.30.160.60:FF:000097">
    <property type="entry name" value="Zinc finger protein"/>
    <property type="match status" value="1"/>
</dbReference>
<organism evidence="18 19">
    <name type="scientific">Sitophilus oryzae</name>
    <name type="common">Rice weevil</name>
    <name type="synonym">Curculio oryzae</name>
    <dbReference type="NCBI Taxonomy" id="7048"/>
    <lineage>
        <taxon>Eukaryota</taxon>
        <taxon>Metazoa</taxon>
        <taxon>Ecdysozoa</taxon>
        <taxon>Arthropoda</taxon>
        <taxon>Hexapoda</taxon>
        <taxon>Insecta</taxon>
        <taxon>Pterygota</taxon>
        <taxon>Neoptera</taxon>
        <taxon>Endopterygota</taxon>
        <taxon>Coleoptera</taxon>
        <taxon>Polyphaga</taxon>
        <taxon>Cucujiformia</taxon>
        <taxon>Curculionidae</taxon>
        <taxon>Dryophthorinae</taxon>
        <taxon>Sitophilus</taxon>
    </lineage>
</organism>
<evidence type="ECO:0000313" key="18">
    <source>
        <dbReference type="Proteomes" id="UP000504635"/>
    </source>
</evidence>
<dbReference type="FunFam" id="3.30.160.60:FF:000176">
    <property type="entry name" value="zinc finger protein 70"/>
    <property type="match status" value="1"/>
</dbReference>
<feature type="domain" description="C2H2-type" evidence="17">
    <location>
        <begin position="606"/>
        <end position="635"/>
    </location>
</feature>
<dbReference type="GO" id="GO:0048598">
    <property type="term" value="P:embryonic morphogenesis"/>
    <property type="evidence" value="ECO:0007669"/>
    <property type="project" value="UniProtKB-ARBA"/>
</dbReference>
<dbReference type="PANTHER" id="PTHR14003">
    <property type="entry name" value="TRANSCRIPTIONAL REPRESSOR PROTEIN YY"/>
    <property type="match status" value="1"/>
</dbReference>
<keyword evidence="8" id="KW-0862">Zinc</keyword>
<dbReference type="RefSeq" id="XP_030761446.1">
    <property type="nucleotide sequence ID" value="XM_030905586.1"/>
</dbReference>
<accession>A0A6J2YDK3</accession>
<gene>
    <name evidence="19 20" type="primary">LOC115886438</name>
</gene>
<keyword evidence="5" id="KW-0479">Metal-binding</keyword>
<feature type="region of interest" description="Disordered" evidence="15">
    <location>
        <begin position="234"/>
        <end position="256"/>
    </location>
</feature>
<evidence type="ECO:0000313" key="20">
    <source>
        <dbReference type="RefSeq" id="XP_030761447.1"/>
    </source>
</evidence>
<dbReference type="GO" id="GO:0000981">
    <property type="term" value="F:DNA-binding transcription factor activity, RNA polymerase II-specific"/>
    <property type="evidence" value="ECO:0007669"/>
    <property type="project" value="TreeGrafter"/>
</dbReference>
<protein>
    <submittedName>
        <fullName evidence="19 20">Zinc finger protein 510</fullName>
    </submittedName>
</protein>
<evidence type="ECO:0000256" key="4">
    <source>
        <dbReference type="ARBA" id="ARBA00022499"/>
    </source>
</evidence>
<evidence type="ECO:0000256" key="7">
    <source>
        <dbReference type="ARBA" id="ARBA00022771"/>
    </source>
</evidence>
<evidence type="ECO:0000256" key="11">
    <source>
        <dbReference type="ARBA" id="ARBA00023125"/>
    </source>
</evidence>
<evidence type="ECO:0000256" key="14">
    <source>
        <dbReference type="PROSITE-ProRule" id="PRU00042"/>
    </source>
</evidence>
<dbReference type="GO" id="GO:0008270">
    <property type="term" value="F:zinc ion binding"/>
    <property type="evidence" value="ECO:0007669"/>
    <property type="project" value="UniProtKB-KW"/>
</dbReference>
<dbReference type="GO" id="GO:0000785">
    <property type="term" value="C:chromatin"/>
    <property type="evidence" value="ECO:0007669"/>
    <property type="project" value="TreeGrafter"/>
</dbReference>
<evidence type="ECO:0000256" key="5">
    <source>
        <dbReference type="ARBA" id="ARBA00022723"/>
    </source>
</evidence>
<dbReference type="SMART" id="SM00225">
    <property type="entry name" value="BTB"/>
    <property type="match status" value="1"/>
</dbReference>
<dbReference type="SUPFAM" id="SSF54695">
    <property type="entry name" value="POZ domain"/>
    <property type="match status" value="1"/>
</dbReference>
<dbReference type="RefSeq" id="XP_030761447.1">
    <property type="nucleotide sequence ID" value="XM_030905587.1"/>
</dbReference>
<dbReference type="SMART" id="SM00355">
    <property type="entry name" value="ZnF_C2H2"/>
    <property type="match status" value="7"/>
</dbReference>